<feature type="domain" description="ABC3 transporter permease C-terminal" evidence="7">
    <location>
        <begin position="285"/>
        <end position="400"/>
    </location>
</feature>
<dbReference type="PANTHER" id="PTHR30572">
    <property type="entry name" value="MEMBRANE COMPONENT OF TRANSPORTER-RELATED"/>
    <property type="match status" value="1"/>
</dbReference>
<feature type="transmembrane region" description="Helical" evidence="6">
    <location>
        <begin position="376"/>
        <end position="396"/>
    </location>
</feature>
<accession>A0ABW3AS97</accession>
<proteinExistence type="predicted"/>
<dbReference type="RefSeq" id="WP_377114492.1">
    <property type="nucleotide sequence ID" value="NZ_JBHTHZ010000005.1"/>
</dbReference>
<dbReference type="Proteomes" id="UP001597010">
    <property type="component" value="Unassembled WGS sequence"/>
</dbReference>
<dbReference type="InterPro" id="IPR050250">
    <property type="entry name" value="Macrolide_Exporter_MacB"/>
</dbReference>
<evidence type="ECO:0000256" key="3">
    <source>
        <dbReference type="ARBA" id="ARBA00022692"/>
    </source>
</evidence>
<feature type="transmembrane region" description="Helical" evidence="6">
    <location>
        <begin position="335"/>
        <end position="356"/>
    </location>
</feature>
<feature type="transmembrane region" description="Helical" evidence="6">
    <location>
        <begin position="21"/>
        <end position="42"/>
    </location>
</feature>
<gene>
    <name evidence="9" type="ORF">ACFQZX_09920</name>
</gene>
<dbReference type="InterPro" id="IPR025857">
    <property type="entry name" value="MacB_PCD"/>
</dbReference>
<evidence type="ECO:0000256" key="2">
    <source>
        <dbReference type="ARBA" id="ARBA00022475"/>
    </source>
</evidence>
<dbReference type="PANTHER" id="PTHR30572:SF18">
    <property type="entry name" value="ABC-TYPE MACROLIDE FAMILY EXPORT SYSTEM PERMEASE COMPONENT 2"/>
    <property type="match status" value="1"/>
</dbReference>
<feature type="domain" description="ABC3 transporter permease C-terminal" evidence="7">
    <location>
        <begin position="668"/>
        <end position="780"/>
    </location>
</feature>
<dbReference type="EMBL" id="JBHTHZ010000005">
    <property type="protein sequence ID" value="MFD0793937.1"/>
    <property type="molecule type" value="Genomic_DNA"/>
</dbReference>
<feature type="transmembrane region" description="Helical" evidence="6">
    <location>
        <begin position="748"/>
        <end position="769"/>
    </location>
</feature>
<keyword evidence="10" id="KW-1185">Reference proteome</keyword>
<dbReference type="Pfam" id="PF02687">
    <property type="entry name" value="FtsX"/>
    <property type="match status" value="2"/>
</dbReference>
<evidence type="ECO:0000313" key="9">
    <source>
        <dbReference type="EMBL" id="MFD0793937.1"/>
    </source>
</evidence>
<feature type="transmembrane region" description="Helical" evidence="6">
    <location>
        <begin position="661"/>
        <end position="684"/>
    </location>
</feature>
<keyword evidence="2" id="KW-1003">Cell membrane</keyword>
<evidence type="ECO:0000256" key="5">
    <source>
        <dbReference type="ARBA" id="ARBA00023136"/>
    </source>
</evidence>
<sequence length="788" mass="87539">MVRNYLKIAWRNIIHNKVSSCINISGLAIGMAVSFMLLLYVYNEYSFDRFHTNNDRLYQVFKNQPNNGEIKTKDITPRPLAAVLQKDFPEVESAARMSEAMSALIAHENKALKLQTVAADPSLMRLFSFDFVAGNQAAALTDEKSIILTQSVAKAIFGSTNPIGEVIRYNDQFPLKVSAVIKDHPVNSSFKFQAVIPWEGFMDQQPWLKDTGWDNYAYATYVLLKKGASVASANARIKNLIGKYFAPDKDIKLFMYPYNRLHLYGEFKNGVNVGGSINYVRLFLLLAVGILLIACINFMNLSTTRSERRAREVGVRKAIGARRFALIKQFMTESVLMALLAFLISILLMMLLAPVFNNTMHIQLSVPYLNPAAWCMALAVTILTGALAGSYPALYLSSFNAVKAIKGQLTASTFAFKPRQALVVFQFSFSICLILGSIAVYRQIAFIANKPVGYNKSGLIEMPVDGAMYNKFESFRQEAIAAGAISDGASISEPITKITSANWKNYWPGQLPGEDKVPIDCIGVTHHFVNTYQLKIVEGRDFDTGRPSDSTAVILNKAAVKLMRFKDPIGKVIKWMGAERTVIGVVDNFVWGSPYEPVKPTIIGFVAGWSGNIGLRLNPQLSASNSIALLNQLYKKYNPAYPFEYTFTDENFDKKFQSEQVLGSMAVTFTCLAVIISCLGLFGLASFSAERRRKEISIRKVLGASVTGIWFKLSKEFVILILVSFVIGSAISLYYINNWLSGYTYHTSITFGAYVFTLIASVTICLLAVSWQAIKAGYANPVNNLRSE</sequence>
<protein>
    <submittedName>
        <fullName evidence="9">ABC transporter permease</fullName>
    </submittedName>
</protein>
<feature type="transmembrane region" description="Helical" evidence="6">
    <location>
        <begin position="421"/>
        <end position="441"/>
    </location>
</feature>
<feature type="transmembrane region" description="Helical" evidence="6">
    <location>
        <begin position="717"/>
        <end position="736"/>
    </location>
</feature>
<evidence type="ECO:0000259" key="8">
    <source>
        <dbReference type="Pfam" id="PF12704"/>
    </source>
</evidence>
<feature type="transmembrane region" description="Helical" evidence="6">
    <location>
        <begin position="279"/>
        <end position="301"/>
    </location>
</feature>
<dbReference type="InterPro" id="IPR003838">
    <property type="entry name" value="ABC3_permease_C"/>
</dbReference>
<keyword evidence="4 6" id="KW-1133">Transmembrane helix</keyword>
<keyword evidence="3 6" id="KW-0812">Transmembrane</keyword>
<organism evidence="9 10">
    <name type="scientific">Mucilaginibacter litoreus</name>
    <dbReference type="NCBI Taxonomy" id="1048221"/>
    <lineage>
        <taxon>Bacteria</taxon>
        <taxon>Pseudomonadati</taxon>
        <taxon>Bacteroidota</taxon>
        <taxon>Sphingobacteriia</taxon>
        <taxon>Sphingobacteriales</taxon>
        <taxon>Sphingobacteriaceae</taxon>
        <taxon>Mucilaginibacter</taxon>
    </lineage>
</organism>
<feature type="domain" description="MacB-like periplasmic core" evidence="8">
    <location>
        <begin position="20"/>
        <end position="239"/>
    </location>
</feature>
<comment type="caution">
    <text evidence="9">The sequence shown here is derived from an EMBL/GenBank/DDBJ whole genome shotgun (WGS) entry which is preliminary data.</text>
</comment>
<evidence type="ECO:0000256" key="1">
    <source>
        <dbReference type="ARBA" id="ARBA00004651"/>
    </source>
</evidence>
<evidence type="ECO:0000256" key="4">
    <source>
        <dbReference type="ARBA" id="ARBA00022989"/>
    </source>
</evidence>
<evidence type="ECO:0000313" key="10">
    <source>
        <dbReference type="Proteomes" id="UP001597010"/>
    </source>
</evidence>
<keyword evidence="5 6" id="KW-0472">Membrane</keyword>
<reference evidence="10" key="1">
    <citation type="journal article" date="2019" name="Int. J. Syst. Evol. Microbiol.">
        <title>The Global Catalogue of Microorganisms (GCM) 10K type strain sequencing project: providing services to taxonomists for standard genome sequencing and annotation.</title>
        <authorList>
            <consortium name="The Broad Institute Genomics Platform"/>
            <consortium name="The Broad Institute Genome Sequencing Center for Infectious Disease"/>
            <person name="Wu L."/>
            <person name="Ma J."/>
        </authorList>
    </citation>
    <scope>NUCLEOTIDE SEQUENCE [LARGE SCALE GENOMIC DNA]</scope>
    <source>
        <strain evidence="10">CCUG 61484</strain>
    </source>
</reference>
<dbReference type="Pfam" id="PF12704">
    <property type="entry name" value="MacB_PCD"/>
    <property type="match status" value="1"/>
</dbReference>
<name>A0ABW3AS97_9SPHI</name>
<evidence type="ECO:0000259" key="7">
    <source>
        <dbReference type="Pfam" id="PF02687"/>
    </source>
</evidence>
<evidence type="ECO:0000256" key="6">
    <source>
        <dbReference type="SAM" id="Phobius"/>
    </source>
</evidence>
<comment type="subcellular location">
    <subcellularLocation>
        <location evidence="1">Cell membrane</location>
        <topology evidence="1">Multi-pass membrane protein</topology>
    </subcellularLocation>
</comment>